<dbReference type="EMBL" id="PDDV01000013">
    <property type="protein sequence ID" value="PEH72098.1"/>
    <property type="molecule type" value="Genomic_DNA"/>
</dbReference>
<dbReference type="GO" id="GO:0022857">
    <property type="term" value="F:transmembrane transporter activity"/>
    <property type="evidence" value="ECO:0007669"/>
    <property type="project" value="InterPro"/>
</dbReference>
<comment type="caution">
    <text evidence="2">The sequence shown here is derived from an EMBL/GenBank/DDBJ whole genome shotgun (WGS) entry which is preliminary data.</text>
</comment>
<sequence>MLLQSLKALRLTLAVMLSLYLAIRLGMHSPDWAVTSALIVSLGTIGQIRSRWWQRIVGNFVGGSLGFFVIWWLAQDPFTIMLCAALFGSVCTYISLTHFQYKDMWRWVIIGFIIVFSASLSNPSHAFSVLFDRVGCVFIGSSVIFIFNLVWPLEYAASWQKQYHVILEKLAILLNKEDVDAVALYLDLSQKIDLLRQSLSLNYSDYRSIYAQEYNLINSIYALEKLSRHLYSLRMQHALDDQAKAWINAAIAAAKAREAIPPIEMAHSPRYASLLTLIAADLQGIVEKNAATDAQSRFRWQWQNRMFSAGTDSAFTSALLFFVSCILSLLLWRYGWPGGPQVMLLTAVLLVMCQYGERMSPKGFAIGFSIGTLFAFPIFVFLLPNLHDANAFWLSMLLIYFPMAFVMNGQYKVRAIPFIAFAVAVMVNANSHNYVPGNDYFNGYTTFLFALVAVITISSATLSLLVVNDTETRLKAQIAGWAKERQRFLSQRNPDRSKILARLERRTDIIISMYSKLDPAQQEQWRRRVSTIPLMLTRIQRWEQVEVPSSALSA</sequence>
<keyword evidence="1" id="KW-1133">Transmembrane helix</keyword>
<organism evidence="2 3">
    <name type="scientific">Edwardsiella tarda</name>
    <dbReference type="NCBI Taxonomy" id="636"/>
    <lineage>
        <taxon>Bacteria</taxon>
        <taxon>Pseudomonadati</taxon>
        <taxon>Pseudomonadota</taxon>
        <taxon>Gammaproteobacteria</taxon>
        <taxon>Enterobacterales</taxon>
        <taxon>Hafniaceae</taxon>
        <taxon>Edwardsiella</taxon>
    </lineage>
</organism>
<feature type="transmembrane region" description="Helical" evidence="1">
    <location>
        <begin position="363"/>
        <end position="383"/>
    </location>
</feature>
<dbReference type="AlphaFoldDB" id="A0A2A7U1F3"/>
<evidence type="ECO:0000313" key="2">
    <source>
        <dbReference type="EMBL" id="PEH72098.1"/>
    </source>
</evidence>
<feature type="transmembrane region" description="Helical" evidence="1">
    <location>
        <begin position="415"/>
        <end position="435"/>
    </location>
</feature>
<dbReference type="Proteomes" id="UP000219788">
    <property type="component" value="Unassembled WGS sequence"/>
</dbReference>
<protein>
    <submittedName>
        <fullName evidence="2">FUSC family protein</fullName>
    </submittedName>
</protein>
<dbReference type="STRING" id="636.AAW15_04730"/>
<feature type="transmembrane region" description="Helical" evidence="1">
    <location>
        <begin position="56"/>
        <end position="73"/>
    </location>
</feature>
<reference evidence="3" key="1">
    <citation type="submission" date="2017-09" db="EMBL/GenBank/DDBJ databases">
        <title>FDA dAtabase for Regulatory Grade micrObial Sequences (FDA-ARGOS): Supporting development and validation of Infectious Disease Dx tests.</title>
        <authorList>
            <person name="Goldberg B."/>
            <person name="Campos J."/>
            <person name="Tallon L."/>
            <person name="Sadzewicz L."/>
            <person name="Ott S."/>
            <person name="Zhao X."/>
            <person name="Nagaraj S."/>
            <person name="Vavikolanu K."/>
            <person name="Aluvathingal J."/>
            <person name="Nadendla S."/>
            <person name="Geyer C."/>
            <person name="Sichtig H."/>
        </authorList>
    </citation>
    <scope>NUCLEOTIDE SEQUENCE [LARGE SCALE GENOMIC DNA]</scope>
    <source>
        <strain evidence="3">FDAARGOS_370</strain>
    </source>
</reference>
<dbReference type="GO" id="GO:0005886">
    <property type="term" value="C:plasma membrane"/>
    <property type="evidence" value="ECO:0007669"/>
    <property type="project" value="InterPro"/>
</dbReference>
<feature type="transmembrane region" description="Helical" evidence="1">
    <location>
        <begin position="389"/>
        <end position="408"/>
    </location>
</feature>
<dbReference type="Pfam" id="PF04632">
    <property type="entry name" value="FUSC"/>
    <property type="match status" value="1"/>
</dbReference>
<feature type="transmembrane region" description="Helical" evidence="1">
    <location>
        <begin position="127"/>
        <end position="151"/>
    </location>
</feature>
<gene>
    <name evidence="2" type="ORF">CRM76_09300</name>
</gene>
<dbReference type="RefSeq" id="WP_098143017.1">
    <property type="nucleotide sequence ID" value="NZ_PDDV01000013.1"/>
</dbReference>
<dbReference type="OrthoDB" id="6414891at2"/>
<dbReference type="InterPro" id="IPR006726">
    <property type="entry name" value="PHBA_efflux_AaeB/fusaric-R"/>
</dbReference>
<feature type="transmembrane region" description="Helical" evidence="1">
    <location>
        <begin position="314"/>
        <end position="332"/>
    </location>
</feature>
<feature type="transmembrane region" description="Helical" evidence="1">
    <location>
        <begin position="447"/>
        <end position="467"/>
    </location>
</feature>
<evidence type="ECO:0000256" key="1">
    <source>
        <dbReference type="SAM" id="Phobius"/>
    </source>
</evidence>
<keyword evidence="1" id="KW-0812">Transmembrane</keyword>
<feature type="transmembrane region" description="Helical" evidence="1">
    <location>
        <begin position="104"/>
        <end position="121"/>
    </location>
</feature>
<feature type="transmembrane region" description="Helical" evidence="1">
    <location>
        <begin position="79"/>
        <end position="97"/>
    </location>
</feature>
<accession>A0A2A7U1F3</accession>
<feature type="transmembrane region" description="Helical" evidence="1">
    <location>
        <begin position="338"/>
        <end position="356"/>
    </location>
</feature>
<evidence type="ECO:0000313" key="3">
    <source>
        <dbReference type="Proteomes" id="UP000219788"/>
    </source>
</evidence>
<keyword evidence="1" id="KW-0472">Membrane</keyword>
<proteinExistence type="predicted"/>
<name>A0A2A7U1F3_EDWTA</name>